<keyword evidence="1" id="KW-1185">Reference proteome</keyword>
<proteinExistence type="predicted"/>
<evidence type="ECO:0000313" key="1">
    <source>
        <dbReference type="Proteomes" id="UP000095287"/>
    </source>
</evidence>
<organism evidence="1 2">
    <name type="scientific">Steinernema glaseri</name>
    <dbReference type="NCBI Taxonomy" id="37863"/>
    <lineage>
        <taxon>Eukaryota</taxon>
        <taxon>Metazoa</taxon>
        <taxon>Ecdysozoa</taxon>
        <taxon>Nematoda</taxon>
        <taxon>Chromadorea</taxon>
        <taxon>Rhabditida</taxon>
        <taxon>Tylenchina</taxon>
        <taxon>Panagrolaimomorpha</taxon>
        <taxon>Strongyloidoidea</taxon>
        <taxon>Steinernematidae</taxon>
        <taxon>Steinernema</taxon>
    </lineage>
</organism>
<name>A0A1I8A4P9_9BILA</name>
<protein>
    <submittedName>
        <fullName evidence="2">FBA_2 domain-containing protein</fullName>
    </submittedName>
</protein>
<dbReference type="AlphaFoldDB" id="A0A1I8A4P9"/>
<sequence length="291" mass="33324">MNVVPIAFWENVCGIFSLDKDIDAFPKKFVRTIDIYLFDTGNVNVSRGILKRFPNACYNFILSSSPIEEAWVDFACSLKRLGCVAIAQKMGNHDVPLLLRLVNGKTLWKLMVYQDNCEGRMMEVLKSILCQDQFKKLKIRNGNSSPWESTVVPKILEFWSENSTKLGGKNLVLKELCRGGVEQLEKFILHRTSTKTTGTTSVSPIKDALEVCSKEECDSIERYYQHHHFLFDKPSCVYKFQEGEADDRRRMYISFECSSENEKIAHRCANQDGHNDLNVMQNTSSLHVLFA</sequence>
<reference evidence="2" key="1">
    <citation type="submission" date="2016-11" db="UniProtKB">
        <authorList>
            <consortium name="WormBaseParasite"/>
        </authorList>
    </citation>
    <scope>IDENTIFICATION</scope>
</reference>
<dbReference type="WBParaSite" id="L893_g32833.t1">
    <property type="protein sequence ID" value="L893_g32833.t1"/>
    <property type="gene ID" value="L893_g32833"/>
</dbReference>
<dbReference type="Proteomes" id="UP000095287">
    <property type="component" value="Unplaced"/>
</dbReference>
<accession>A0A1I8A4P9</accession>
<evidence type="ECO:0000313" key="2">
    <source>
        <dbReference type="WBParaSite" id="L893_g32833.t1"/>
    </source>
</evidence>